<keyword evidence="4 8" id="KW-0479">Metal-binding</keyword>
<evidence type="ECO:0000256" key="1">
    <source>
        <dbReference type="ARBA" id="ARBA00001971"/>
    </source>
</evidence>
<dbReference type="InterPro" id="IPR017972">
    <property type="entry name" value="Cyt_P450_CS"/>
</dbReference>
<evidence type="ECO:0000313" key="12">
    <source>
        <dbReference type="Proteomes" id="UP001175271"/>
    </source>
</evidence>
<dbReference type="GO" id="GO:0020037">
    <property type="term" value="F:heme binding"/>
    <property type="evidence" value="ECO:0007669"/>
    <property type="project" value="InterPro"/>
</dbReference>
<dbReference type="CDD" id="cd11055">
    <property type="entry name" value="CYP3A-like"/>
    <property type="match status" value="1"/>
</dbReference>
<evidence type="ECO:0000256" key="6">
    <source>
        <dbReference type="ARBA" id="ARBA00023004"/>
    </source>
</evidence>
<dbReference type="SUPFAM" id="SSF48264">
    <property type="entry name" value="Cytochrome P450"/>
    <property type="match status" value="1"/>
</dbReference>
<comment type="caution">
    <text evidence="11">The sequence shown here is derived from an EMBL/GenBank/DDBJ whole genome shotgun (WGS) entry which is preliminary data.</text>
</comment>
<gene>
    <name evidence="11" type="ORF">QR680_014206</name>
</gene>
<evidence type="ECO:0000256" key="7">
    <source>
        <dbReference type="ARBA" id="ARBA00023033"/>
    </source>
</evidence>
<dbReference type="InterPro" id="IPR001128">
    <property type="entry name" value="Cyt_P450"/>
</dbReference>
<feature type="chain" id="PRO_5041394129" description="Cytochrome P450" evidence="10">
    <location>
        <begin position="20"/>
        <end position="568"/>
    </location>
</feature>
<keyword evidence="5 9" id="KW-0560">Oxidoreductase</keyword>
<evidence type="ECO:0000256" key="10">
    <source>
        <dbReference type="SAM" id="SignalP"/>
    </source>
</evidence>
<dbReference type="GO" id="GO:0004497">
    <property type="term" value="F:monooxygenase activity"/>
    <property type="evidence" value="ECO:0007669"/>
    <property type="project" value="UniProtKB-KW"/>
</dbReference>
<dbReference type="PRINTS" id="PR00463">
    <property type="entry name" value="EP450I"/>
</dbReference>
<dbReference type="Pfam" id="PF00067">
    <property type="entry name" value="p450"/>
    <property type="match status" value="1"/>
</dbReference>
<keyword evidence="3 8" id="KW-0349">Heme</keyword>
<keyword evidence="12" id="KW-1185">Reference proteome</keyword>
<dbReference type="PANTHER" id="PTHR24292:SF102">
    <property type="entry name" value="CYTOCHROME P450 FAMILY-RELATED"/>
    <property type="match status" value="1"/>
</dbReference>
<sequence length="568" mass="64061">MNAFTLVVFCATLAVFVTATPCKDASNGRVYQPGVSYLMDDCGSLKACLGGQILTMPYKCVPNSHCGREGAFPMCVCNTGFKKAGDINSPCRRDRMGLKGPEPKAIVGNLGDLGVEMKKNGMLMGKVFQKWAEEYGETFGYLSGRDLFVVSKNLDLIQSVLVKRFDCFTDRMQMPMISGALSESLLVVEHSKWKYMRSTLSPTFTTGKIKKMTATVSHKIDNVLNELEKHANIGKCFDIFEIYKGMTLDVIAKVAFGLDTNCIGDPEDSFFVHVRKYFNEMPSPSKNLTVMLAVLFPEIGPLCGLWWSKTAKQGRAEAWLFDVLSNVIKERAATHDPNSDYFDTLKLLLDQSQTADENGRYLTHWEIANNSFVFLLAGYETTSTALAFSTWLLAKHQDKQDILAQELIDGLKDLPKDEWYSTIMKLPYLDAVFHEATRMYSPITFFVNRTCTEDCTVDGIAFEKGVQFGVNVLGVHYDPANWHEPETFLPERFVDNKSYHPMSWIPFGAGPRNCIGMRFAEMEYKYALAKMLMRYKIVFGEESEDTIPIKNDGVMQSAERVIVRVERR</sequence>
<dbReference type="AlphaFoldDB" id="A0AA39M3T6"/>
<protein>
    <recommendedName>
        <fullName evidence="13">Cytochrome P450</fullName>
    </recommendedName>
</protein>
<evidence type="ECO:0008006" key="13">
    <source>
        <dbReference type="Google" id="ProtNLM"/>
    </source>
</evidence>
<accession>A0AA39M3T6</accession>
<evidence type="ECO:0000256" key="5">
    <source>
        <dbReference type="ARBA" id="ARBA00023002"/>
    </source>
</evidence>
<proteinExistence type="inferred from homology"/>
<dbReference type="EMBL" id="JAUCMV010000002">
    <property type="protein sequence ID" value="KAK0419555.1"/>
    <property type="molecule type" value="Genomic_DNA"/>
</dbReference>
<dbReference type="InterPro" id="IPR050476">
    <property type="entry name" value="Insect_CytP450_Detox"/>
</dbReference>
<organism evidence="11 12">
    <name type="scientific">Steinernema hermaphroditum</name>
    <dbReference type="NCBI Taxonomy" id="289476"/>
    <lineage>
        <taxon>Eukaryota</taxon>
        <taxon>Metazoa</taxon>
        <taxon>Ecdysozoa</taxon>
        <taxon>Nematoda</taxon>
        <taxon>Chromadorea</taxon>
        <taxon>Rhabditida</taxon>
        <taxon>Tylenchina</taxon>
        <taxon>Panagrolaimomorpha</taxon>
        <taxon>Strongyloidoidea</taxon>
        <taxon>Steinernematidae</taxon>
        <taxon>Steinernema</taxon>
    </lineage>
</organism>
<name>A0AA39M3T6_9BILA</name>
<comment type="similarity">
    <text evidence="2 9">Belongs to the cytochrome P450 family.</text>
</comment>
<dbReference type="GO" id="GO:0016705">
    <property type="term" value="F:oxidoreductase activity, acting on paired donors, with incorporation or reduction of molecular oxygen"/>
    <property type="evidence" value="ECO:0007669"/>
    <property type="project" value="InterPro"/>
</dbReference>
<keyword evidence="6 8" id="KW-0408">Iron</keyword>
<evidence type="ECO:0000256" key="8">
    <source>
        <dbReference type="PIRSR" id="PIRSR602401-1"/>
    </source>
</evidence>
<evidence type="ECO:0000313" key="11">
    <source>
        <dbReference type="EMBL" id="KAK0419555.1"/>
    </source>
</evidence>
<feature type="signal peptide" evidence="10">
    <location>
        <begin position="1"/>
        <end position="19"/>
    </location>
</feature>
<evidence type="ECO:0000256" key="4">
    <source>
        <dbReference type="ARBA" id="ARBA00022723"/>
    </source>
</evidence>
<keyword evidence="10" id="KW-0732">Signal</keyword>
<reference evidence="11" key="1">
    <citation type="submission" date="2023-06" db="EMBL/GenBank/DDBJ databases">
        <title>Genomic analysis of the entomopathogenic nematode Steinernema hermaphroditum.</title>
        <authorList>
            <person name="Schwarz E.M."/>
            <person name="Heppert J.K."/>
            <person name="Baniya A."/>
            <person name="Schwartz H.T."/>
            <person name="Tan C.-H."/>
            <person name="Antoshechkin I."/>
            <person name="Sternberg P.W."/>
            <person name="Goodrich-Blair H."/>
            <person name="Dillman A.R."/>
        </authorList>
    </citation>
    <scope>NUCLEOTIDE SEQUENCE</scope>
    <source>
        <strain evidence="11">PS9179</strain>
        <tissue evidence="11">Whole animal</tissue>
    </source>
</reference>
<dbReference type="Proteomes" id="UP001175271">
    <property type="component" value="Unassembled WGS sequence"/>
</dbReference>
<evidence type="ECO:0000256" key="9">
    <source>
        <dbReference type="RuleBase" id="RU000461"/>
    </source>
</evidence>
<evidence type="ECO:0000256" key="3">
    <source>
        <dbReference type="ARBA" id="ARBA00022617"/>
    </source>
</evidence>
<dbReference type="InterPro" id="IPR002401">
    <property type="entry name" value="Cyt_P450_E_grp-I"/>
</dbReference>
<dbReference type="FunFam" id="1.10.630.10:FF:000182">
    <property type="entry name" value="Cytochrome P450 3A4"/>
    <property type="match status" value="1"/>
</dbReference>
<evidence type="ECO:0000256" key="2">
    <source>
        <dbReference type="ARBA" id="ARBA00010617"/>
    </source>
</evidence>
<dbReference type="PRINTS" id="PR00385">
    <property type="entry name" value="P450"/>
</dbReference>
<keyword evidence="7 9" id="KW-0503">Monooxygenase</keyword>
<dbReference type="PANTHER" id="PTHR24292">
    <property type="entry name" value="CYTOCHROME P450"/>
    <property type="match status" value="1"/>
</dbReference>
<comment type="cofactor">
    <cofactor evidence="1 8">
        <name>heme</name>
        <dbReference type="ChEBI" id="CHEBI:30413"/>
    </cofactor>
</comment>
<dbReference type="PROSITE" id="PS00086">
    <property type="entry name" value="CYTOCHROME_P450"/>
    <property type="match status" value="1"/>
</dbReference>
<feature type="binding site" description="axial binding residue" evidence="8">
    <location>
        <position position="514"/>
    </location>
    <ligand>
        <name>heme</name>
        <dbReference type="ChEBI" id="CHEBI:30413"/>
    </ligand>
    <ligandPart>
        <name>Fe</name>
        <dbReference type="ChEBI" id="CHEBI:18248"/>
    </ligandPart>
</feature>
<dbReference type="GO" id="GO:0005506">
    <property type="term" value="F:iron ion binding"/>
    <property type="evidence" value="ECO:0007669"/>
    <property type="project" value="InterPro"/>
</dbReference>
<dbReference type="Gene3D" id="1.10.630.10">
    <property type="entry name" value="Cytochrome P450"/>
    <property type="match status" value="1"/>
</dbReference>
<dbReference type="InterPro" id="IPR036396">
    <property type="entry name" value="Cyt_P450_sf"/>
</dbReference>